<evidence type="ECO:0000313" key="2">
    <source>
        <dbReference type="EMBL" id="CAB5212523.1"/>
    </source>
</evidence>
<proteinExistence type="predicted"/>
<reference evidence="1" key="1">
    <citation type="submission" date="2020-04" db="EMBL/GenBank/DDBJ databases">
        <authorList>
            <person name="Chiriac C."/>
            <person name="Salcher M."/>
            <person name="Ghai R."/>
            <person name="Kavagutti S V."/>
        </authorList>
    </citation>
    <scope>NUCLEOTIDE SEQUENCE</scope>
</reference>
<organism evidence="1">
    <name type="scientific">uncultured Caudovirales phage</name>
    <dbReference type="NCBI Taxonomy" id="2100421"/>
    <lineage>
        <taxon>Viruses</taxon>
        <taxon>Duplodnaviria</taxon>
        <taxon>Heunggongvirae</taxon>
        <taxon>Uroviricota</taxon>
        <taxon>Caudoviricetes</taxon>
        <taxon>Peduoviridae</taxon>
        <taxon>Maltschvirus</taxon>
        <taxon>Maltschvirus maltsch</taxon>
    </lineage>
</organism>
<dbReference type="EMBL" id="LR796212">
    <property type="protein sequence ID" value="CAB4127615.1"/>
    <property type="molecule type" value="Genomic_DNA"/>
</dbReference>
<sequence length="145" mass="17053">MLDEYIQEGLTILDDVTPKINARQTSPTGLQKNDHKLWKIYHSWDNQTWDKILLVALKIIEQAPEYVSEHQHKMILTAAEALNKNWDEHPRVLDTSGLYKMKTMKYWAWGAINSIAEVMDQINKNKIVNTEALKYKIQNNLFERK</sequence>
<evidence type="ECO:0000313" key="1">
    <source>
        <dbReference type="EMBL" id="CAB4127615.1"/>
    </source>
</evidence>
<name>A0A6J5L1V6_9CAUD</name>
<gene>
    <name evidence="2" type="ORF">UFOVP186_25</name>
    <name evidence="1" type="ORF">UFOVP94_18</name>
</gene>
<protein>
    <submittedName>
        <fullName evidence="1">Uncharacterized protein</fullName>
    </submittedName>
</protein>
<dbReference type="EMBL" id="LR798239">
    <property type="protein sequence ID" value="CAB5212523.1"/>
    <property type="molecule type" value="Genomic_DNA"/>
</dbReference>
<accession>A0A6J5L1V6</accession>